<dbReference type="Proteomes" id="UP000239997">
    <property type="component" value="Unassembled WGS sequence"/>
</dbReference>
<proteinExistence type="predicted"/>
<accession>A0A084JVA4</accession>
<dbReference type="OrthoDB" id="1147123at2"/>
<comment type="caution">
    <text evidence="1">The sequence shown here is derived from an EMBL/GenBank/DDBJ whole genome shotgun (WGS) entry which is preliminary data.</text>
</comment>
<dbReference type="EMBL" id="PVNA01000001">
    <property type="protein sequence ID" value="PRX15744.1"/>
    <property type="molecule type" value="Genomic_DNA"/>
</dbReference>
<keyword evidence="4" id="KW-1185">Reference proteome</keyword>
<organism evidence="1 3">
    <name type="scientific">Nonlabens ulvanivorans</name>
    <name type="common">Persicivirga ulvanivorans</name>
    <dbReference type="NCBI Taxonomy" id="906888"/>
    <lineage>
        <taxon>Bacteria</taxon>
        <taxon>Pseudomonadati</taxon>
        <taxon>Bacteroidota</taxon>
        <taxon>Flavobacteriia</taxon>
        <taxon>Flavobacteriales</taxon>
        <taxon>Flavobacteriaceae</taxon>
        <taxon>Nonlabens</taxon>
    </lineage>
</organism>
<dbReference type="RefSeq" id="WP_036584280.1">
    <property type="nucleotide sequence ID" value="NZ_JPJI01000032.1"/>
</dbReference>
<dbReference type="AlphaFoldDB" id="A0A084JVA4"/>
<evidence type="ECO:0000313" key="3">
    <source>
        <dbReference type="Proteomes" id="UP000028531"/>
    </source>
</evidence>
<dbReference type="Proteomes" id="UP000028531">
    <property type="component" value="Unassembled WGS sequence"/>
</dbReference>
<protein>
    <submittedName>
        <fullName evidence="1">Uncharacterized protein</fullName>
    </submittedName>
</protein>
<reference evidence="1 3" key="1">
    <citation type="submission" date="2014-07" db="EMBL/GenBank/DDBJ databases">
        <title>Draft genome sequence of Nonlabens ulvanivorans, an ulvan degrading bacterium.</title>
        <authorList>
            <person name="Kopel M."/>
            <person name="Helbert W."/>
            <person name="Henrissat B."/>
            <person name="Doniger T."/>
            <person name="Banin E."/>
        </authorList>
    </citation>
    <scope>NUCLEOTIDE SEQUENCE [LARGE SCALE GENOMIC DNA]</scope>
    <source>
        <strain evidence="1 3">PLR</strain>
    </source>
</reference>
<name>A0A084JVA4_NONUL</name>
<dbReference type="EMBL" id="JPJI01000032">
    <property type="protein sequence ID" value="KEZ92888.1"/>
    <property type="molecule type" value="Genomic_DNA"/>
</dbReference>
<evidence type="ECO:0000313" key="1">
    <source>
        <dbReference type="EMBL" id="KEZ92888.1"/>
    </source>
</evidence>
<evidence type="ECO:0000313" key="4">
    <source>
        <dbReference type="Proteomes" id="UP000239997"/>
    </source>
</evidence>
<gene>
    <name evidence="1" type="ORF">IL45_12210</name>
    <name evidence="2" type="ORF">LY02_00967</name>
</gene>
<reference evidence="2 4" key="2">
    <citation type="submission" date="2018-03" db="EMBL/GenBank/DDBJ databases">
        <title>Genomic Encyclopedia of Archaeal and Bacterial Type Strains, Phase II (KMG-II): from individual species to whole genera.</title>
        <authorList>
            <person name="Goeker M."/>
        </authorList>
    </citation>
    <scope>NUCLEOTIDE SEQUENCE [LARGE SCALE GENOMIC DNA]</scope>
    <source>
        <strain evidence="2 4">DSM 22727</strain>
    </source>
</reference>
<evidence type="ECO:0000313" key="2">
    <source>
        <dbReference type="EMBL" id="PRX15744.1"/>
    </source>
</evidence>
<sequence>MILKDIHQYICILLLFAGNSYFTYGQTDNIKEPLSGEVKSIRVTIEFVNDSIQNLKLFSIDNDYGHTGFISPTAVKSNFNSIWHETTATRYLNYYQERDRKDRIIKELWLNKKDELVEDYRYFYNDNSNLKQEENTSEFEKKFAIEKFCDFQKYYFEENLLIKKTEEDYWKDKEDFETYIYDKNKKLINKFRYYSDPGNRNLMDGELNIYEDTLLVKTTPYDYSNSQYDQGREYTYDGKHRLTEIYQLLYYKWVSVDDTLKRIYSSIPLKKLYCTHEYDDKNNIVKEIFYNDDNNNNDSINHFKTIERQFKNNLEVNIKTTYSITKDELSVSLIEKEFDDSNRIISYLRYFKDVLNAERHYAYNSHNDVISIQLVRYDESNAITKNKIDFKFEYDSHGNWIQQVKSVDGQPLFIWHRKIEYYN</sequence>